<protein>
    <submittedName>
        <fullName evidence="2">Uncharacterized protein</fullName>
    </submittedName>
</protein>
<accession>A0AAW1HUK6</accession>
<name>A0AAW1HUK6_POPJA</name>
<evidence type="ECO:0000256" key="1">
    <source>
        <dbReference type="SAM" id="MobiDB-lite"/>
    </source>
</evidence>
<organism evidence="2 3">
    <name type="scientific">Popillia japonica</name>
    <name type="common">Japanese beetle</name>
    <dbReference type="NCBI Taxonomy" id="7064"/>
    <lineage>
        <taxon>Eukaryota</taxon>
        <taxon>Metazoa</taxon>
        <taxon>Ecdysozoa</taxon>
        <taxon>Arthropoda</taxon>
        <taxon>Hexapoda</taxon>
        <taxon>Insecta</taxon>
        <taxon>Pterygota</taxon>
        <taxon>Neoptera</taxon>
        <taxon>Endopterygota</taxon>
        <taxon>Coleoptera</taxon>
        <taxon>Polyphaga</taxon>
        <taxon>Scarabaeiformia</taxon>
        <taxon>Scarabaeidae</taxon>
        <taxon>Rutelinae</taxon>
        <taxon>Popillia</taxon>
    </lineage>
</organism>
<evidence type="ECO:0000313" key="2">
    <source>
        <dbReference type="EMBL" id="KAK9680335.1"/>
    </source>
</evidence>
<evidence type="ECO:0000313" key="3">
    <source>
        <dbReference type="Proteomes" id="UP001458880"/>
    </source>
</evidence>
<keyword evidence="3" id="KW-1185">Reference proteome</keyword>
<gene>
    <name evidence="2" type="ORF">QE152_g39179</name>
</gene>
<feature type="region of interest" description="Disordered" evidence="1">
    <location>
        <begin position="1"/>
        <end position="33"/>
    </location>
</feature>
<dbReference type="AlphaFoldDB" id="A0AAW1HUK6"/>
<reference evidence="2 3" key="1">
    <citation type="journal article" date="2024" name="BMC Genomics">
        <title>De novo assembly and annotation of Popillia japonica's genome with initial clues to its potential as an invasive pest.</title>
        <authorList>
            <person name="Cucini C."/>
            <person name="Boschi S."/>
            <person name="Funari R."/>
            <person name="Cardaioli E."/>
            <person name="Iannotti N."/>
            <person name="Marturano G."/>
            <person name="Paoli F."/>
            <person name="Bruttini M."/>
            <person name="Carapelli A."/>
            <person name="Frati F."/>
            <person name="Nardi F."/>
        </authorList>
    </citation>
    <scope>NUCLEOTIDE SEQUENCE [LARGE SCALE GENOMIC DNA]</scope>
    <source>
        <strain evidence="2">DMR45628</strain>
    </source>
</reference>
<sequence length="84" mass="8927">MGCKLGKLAASSASNNTGKLDDPPPPAPTDPRLPLTAKQKYNMLASWKGISRAMESGLALQCFSKSGAFNNYRDRSLSLSIVPS</sequence>
<dbReference type="Proteomes" id="UP001458880">
    <property type="component" value="Unassembled WGS sequence"/>
</dbReference>
<comment type="caution">
    <text evidence="2">The sequence shown here is derived from an EMBL/GenBank/DDBJ whole genome shotgun (WGS) entry which is preliminary data.</text>
</comment>
<proteinExistence type="predicted"/>
<dbReference type="EMBL" id="JASPKY010000912">
    <property type="protein sequence ID" value="KAK9680335.1"/>
    <property type="molecule type" value="Genomic_DNA"/>
</dbReference>